<dbReference type="PANTHER" id="PTHR16130:SF2">
    <property type="entry name" value="LYSOSOMAL COBALAMIN TRANSPORT ESCORT PROTEIN LMBD1"/>
    <property type="match status" value="1"/>
</dbReference>
<keyword evidence="1" id="KW-1133">Transmembrane helix</keyword>
<dbReference type="InterPro" id="IPR050854">
    <property type="entry name" value="LMBD1_LysCbl_Transport"/>
</dbReference>
<dbReference type="AlphaFoldDB" id="A0A444UFU4"/>
<keyword evidence="1" id="KW-0812">Transmembrane</keyword>
<dbReference type="Proteomes" id="UP000289886">
    <property type="component" value="Unassembled WGS sequence"/>
</dbReference>
<comment type="caution">
    <text evidence="2">The sequence shown here is derived from an EMBL/GenBank/DDBJ whole genome shotgun (WGS) entry which is preliminary data.</text>
</comment>
<dbReference type="EMBL" id="SCEB01214653">
    <property type="protein sequence ID" value="RXM34039.1"/>
    <property type="molecule type" value="Genomic_DNA"/>
</dbReference>
<dbReference type="GO" id="GO:0005765">
    <property type="term" value="C:lysosomal membrane"/>
    <property type="evidence" value="ECO:0007669"/>
    <property type="project" value="TreeGrafter"/>
</dbReference>
<evidence type="ECO:0000256" key="1">
    <source>
        <dbReference type="SAM" id="Phobius"/>
    </source>
</evidence>
<feature type="transmembrane region" description="Helical" evidence="1">
    <location>
        <begin position="64"/>
        <end position="88"/>
    </location>
</feature>
<accession>A0A444UFU4</accession>
<name>A0A444UFU4_ACIRT</name>
<sequence>MQLGKTGVLHIVMQKKGHCNQCTITRTYLFLHKFWFFSTIYYFGNWAFIAQCTITRTYLFLHKFWFFSTIYYFGNWAFIAFFLIGLVVSCCKGKKSVIEGEVEEDDSDMSDDEFLQV</sequence>
<dbReference type="GO" id="GO:0061462">
    <property type="term" value="P:protein localization to lysosome"/>
    <property type="evidence" value="ECO:0007669"/>
    <property type="project" value="TreeGrafter"/>
</dbReference>
<proteinExistence type="predicted"/>
<organism evidence="2 3">
    <name type="scientific">Acipenser ruthenus</name>
    <name type="common">Sterlet sturgeon</name>
    <dbReference type="NCBI Taxonomy" id="7906"/>
    <lineage>
        <taxon>Eukaryota</taxon>
        <taxon>Metazoa</taxon>
        <taxon>Chordata</taxon>
        <taxon>Craniata</taxon>
        <taxon>Vertebrata</taxon>
        <taxon>Euteleostomi</taxon>
        <taxon>Actinopterygii</taxon>
        <taxon>Chondrostei</taxon>
        <taxon>Acipenseriformes</taxon>
        <taxon>Acipenseridae</taxon>
        <taxon>Acipenser</taxon>
    </lineage>
</organism>
<gene>
    <name evidence="2" type="ORF">EOD39_5039</name>
</gene>
<keyword evidence="3" id="KW-1185">Reference proteome</keyword>
<evidence type="ECO:0000313" key="2">
    <source>
        <dbReference type="EMBL" id="RXM34039.1"/>
    </source>
</evidence>
<reference evidence="2 3" key="1">
    <citation type="submission" date="2019-01" db="EMBL/GenBank/DDBJ databases">
        <title>Draft Genome and Complete Hox-Cluster Characterization of the Sterlet Sturgeon (Acipenser ruthenus).</title>
        <authorList>
            <person name="Wei Q."/>
        </authorList>
    </citation>
    <scope>NUCLEOTIDE SEQUENCE [LARGE SCALE GENOMIC DNA]</scope>
    <source>
        <strain evidence="2">WHYD16114868_AA</strain>
        <tissue evidence="2">Blood</tissue>
    </source>
</reference>
<evidence type="ECO:0000313" key="3">
    <source>
        <dbReference type="Proteomes" id="UP000289886"/>
    </source>
</evidence>
<protein>
    <submittedName>
        <fullName evidence="2">Putative lysosomal cobalamin transporter</fullName>
    </submittedName>
</protein>
<dbReference type="PANTHER" id="PTHR16130">
    <property type="entry name" value="LYSOSOMAL COBALAMIN TRANSPORTER-RELATED"/>
    <property type="match status" value="1"/>
</dbReference>
<feature type="transmembrane region" description="Helical" evidence="1">
    <location>
        <begin position="34"/>
        <end position="52"/>
    </location>
</feature>
<keyword evidence="1" id="KW-0472">Membrane</keyword>